<dbReference type="InterPro" id="IPR025154">
    <property type="entry name" value="Put_metallopeptidase_dom"/>
</dbReference>
<dbReference type="Pfam" id="PF13203">
    <property type="entry name" value="DUF2201_N"/>
    <property type="match status" value="1"/>
</dbReference>
<sequence length="599" mass="65829">MTRPRAKGRKKRDPAAESFAEGVRLVKANPALAAVEFDICRAEECRLAPRQGLVRVDSDGTLHVHPARLADPAVWAWSLAHAALHLGFGHVPADKGERVQPDRYELAARCTVVNRFLLTFPVGRAPDEMPLSYPDGDEEQLAARWRRTGVPAPYAHCGTAGTEADQVLVPWVWFGRRMPDWRLAFATALTRTVSAAMDMAGGRRDSLDGEPAVKRPWDRALSWFVSSYPLLGGIAAGITLVADAELARAHGIAVAAVDAGAGEIYVNPLRRFEDEEWRFVLAHEMLHAALRHGDRCGTRDPYLFNVACDYVINGWLVEMQVGAMPEGLLYDKELAGLSAEEVYDRIAGDLRRMRRLATLRGKGVGDVLGGPLGPPRDHVDLDGFYRRGLAQGLDLHERQERGFLPGGLVEEIRALSHPPLPWDARLARWFDEFVPRPEPVRSYARPSRRQASTPDIPRAGRCFPPEEIARCTFGVVLDTSGSMDRVLLGKALGAIASYAGARDVPAARVVFCDAAPHDAGYLPVTEIAGRVRVRGRGGTVLQPGIDLLQRADDFPPTAPVLVITDGWCDVLRVRREHAYLIPQGARLPFTARGPVFRVS</sequence>
<evidence type="ECO:0000313" key="2">
    <source>
        <dbReference type="EMBL" id="MFC5225335.1"/>
    </source>
</evidence>
<evidence type="ECO:0000259" key="1">
    <source>
        <dbReference type="Pfam" id="PF13203"/>
    </source>
</evidence>
<protein>
    <recommendedName>
        <fullName evidence="1">Putative metallopeptidase domain-containing protein</fullName>
    </recommendedName>
</protein>
<dbReference type="EMBL" id="JBHSKL010000012">
    <property type="protein sequence ID" value="MFC5225335.1"/>
    <property type="molecule type" value="Genomic_DNA"/>
</dbReference>
<dbReference type="Proteomes" id="UP001596156">
    <property type="component" value="Unassembled WGS sequence"/>
</dbReference>
<reference evidence="3" key="1">
    <citation type="journal article" date="2019" name="Int. J. Syst. Evol. Microbiol.">
        <title>The Global Catalogue of Microorganisms (GCM) 10K type strain sequencing project: providing services to taxonomists for standard genome sequencing and annotation.</title>
        <authorList>
            <consortium name="The Broad Institute Genomics Platform"/>
            <consortium name="The Broad Institute Genome Sequencing Center for Infectious Disease"/>
            <person name="Wu L."/>
            <person name="Ma J."/>
        </authorList>
    </citation>
    <scope>NUCLEOTIDE SEQUENCE [LARGE SCALE GENOMIC DNA]</scope>
    <source>
        <strain evidence="3">CCM 8479</strain>
    </source>
</reference>
<feature type="domain" description="Putative metallopeptidase" evidence="1">
    <location>
        <begin position="225"/>
        <end position="347"/>
    </location>
</feature>
<proteinExistence type="predicted"/>
<evidence type="ECO:0000313" key="3">
    <source>
        <dbReference type="Proteomes" id="UP001596156"/>
    </source>
</evidence>
<comment type="caution">
    <text evidence="2">The sequence shown here is derived from an EMBL/GenBank/DDBJ whole genome shotgun (WGS) entry which is preliminary data.</text>
</comment>
<accession>A0ABW0D4S1</accession>
<name>A0ABW0D4S1_STRFI</name>
<gene>
    <name evidence="2" type="ORF">ACFPN6_12145</name>
</gene>
<keyword evidence="3" id="KW-1185">Reference proteome</keyword>
<dbReference type="PANTHER" id="PTHR38730:SF1">
    <property type="entry name" value="SLL7028 PROTEIN"/>
    <property type="match status" value="1"/>
</dbReference>
<organism evidence="2 3">
    <name type="scientific">Streptomyces fimbriatus</name>
    <dbReference type="NCBI Taxonomy" id="68197"/>
    <lineage>
        <taxon>Bacteria</taxon>
        <taxon>Bacillati</taxon>
        <taxon>Actinomycetota</taxon>
        <taxon>Actinomycetes</taxon>
        <taxon>Kitasatosporales</taxon>
        <taxon>Streptomycetaceae</taxon>
        <taxon>Streptomyces</taxon>
    </lineage>
</organism>
<dbReference type="PANTHER" id="PTHR38730">
    <property type="entry name" value="SLL7028 PROTEIN"/>
    <property type="match status" value="1"/>
</dbReference>
<dbReference type="RefSeq" id="WP_309061602.1">
    <property type="nucleotide sequence ID" value="NZ_BAAASS010000009.1"/>
</dbReference>